<dbReference type="Pfam" id="PF04977">
    <property type="entry name" value="DivIC"/>
    <property type="match status" value="1"/>
</dbReference>
<keyword evidence="2" id="KW-0732">Signal</keyword>
<name>A0A9D1JUH5_9FIRM</name>
<feature type="signal peptide" evidence="2">
    <location>
        <begin position="1"/>
        <end position="25"/>
    </location>
</feature>
<gene>
    <name evidence="3" type="ORF">IAA83_07820</name>
</gene>
<reference evidence="3" key="2">
    <citation type="journal article" date="2021" name="PeerJ">
        <title>Extensive microbial diversity within the chicken gut microbiome revealed by metagenomics and culture.</title>
        <authorList>
            <person name="Gilroy R."/>
            <person name="Ravi A."/>
            <person name="Getino M."/>
            <person name="Pursley I."/>
            <person name="Horton D.L."/>
            <person name="Alikhan N.F."/>
            <person name="Baker D."/>
            <person name="Gharbi K."/>
            <person name="Hall N."/>
            <person name="Watson M."/>
            <person name="Adriaenssens E.M."/>
            <person name="Foster-Nyarko E."/>
            <person name="Jarju S."/>
            <person name="Secka A."/>
            <person name="Antonio M."/>
            <person name="Oren A."/>
            <person name="Chaudhuri R.R."/>
            <person name="La Ragione R."/>
            <person name="Hildebrand F."/>
            <person name="Pallen M.J."/>
        </authorList>
    </citation>
    <scope>NUCLEOTIDE SEQUENCE</scope>
    <source>
        <strain evidence="3">ChiBcec16-1751</strain>
    </source>
</reference>
<evidence type="ECO:0000313" key="3">
    <source>
        <dbReference type="EMBL" id="HIS65259.1"/>
    </source>
</evidence>
<keyword evidence="1" id="KW-0175">Coiled coil</keyword>
<accession>A0A9D1JUH5</accession>
<protein>
    <submittedName>
        <fullName evidence="3">Septum formation initiator family protein</fullName>
    </submittedName>
</protein>
<evidence type="ECO:0000256" key="2">
    <source>
        <dbReference type="SAM" id="SignalP"/>
    </source>
</evidence>
<dbReference type="EMBL" id="DVJJ01000118">
    <property type="protein sequence ID" value="HIS65259.1"/>
    <property type="molecule type" value="Genomic_DNA"/>
</dbReference>
<comment type="caution">
    <text evidence="3">The sequence shown here is derived from an EMBL/GenBank/DDBJ whole genome shotgun (WGS) entry which is preliminary data.</text>
</comment>
<dbReference type="InterPro" id="IPR007060">
    <property type="entry name" value="FtsL/DivIC"/>
</dbReference>
<sequence length="92" mass="10227">MKLKKTPLMAKLLIMVILAALTWKYADLRTDVAAKTSEVAALNQELSMARQENQRLQDSIANMDTDEGVEEIARSKLGLAFPGEITYRDSGK</sequence>
<evidence type="ECO:0000256" key="1">
    <source>
        <dbReference type="SAM" id="Coils"/>
    </source>
</evidence>
<feature type="coiled-coil region" evidence="1">
    <location>
        <begin position="25"/>
        <end position="66"/>
    </location>
</feature>
<proteinExistence type="predicted"/>
<evidence type="ECO:0000313" key="4">
    <source>
        <dbReference type="Proteomes" id="UP000886741"/>
    </source>
</evidence>
<dbReference type="AlphaFoldDB" id="A0A9D1JUH5"/>
<feature type="chain" id="PRO_5038549643" evidence="2">
    <location>
        <begin position="26"/>
        <end position="92"/>
    </location>
</feature>
<dbReference type="Proteomes" id="UP000886741">
    <property type="component" value="Unassembled WGS sequence"/>
</dbReference>
<organism evidence="3 4">
    <name type="scientific">Candidatus Avoscillospira avistercoris</name>
    <dbReference type="NCBI Taxonomy" id="2840707"/>
    <lineage>
        <taxon>Bacteria</taxon>
        <taxon>Bacillati</taxon>
        <taxon>Bacillota</taxon>
        <taxon>Clostridia</taxon>
        <taxon>Eubacteriales</taxon>
        <taxon>Oscillospiraceae</taxon>
        <taxon>Oscillospiraceae incertae sedis</taxon>
        <taxon>Candidatus Avoscillospira</taxon>
    </lineage>
</organism>
<reference evidence="3" key="1">
    <citation type="submission" date="2020-10" db="EMBL/GenBank/DDBJ databases">
        <authorList>
            <person name="Gilroy R."/>
        </authorList>
    </citation>
    <scope>NUCLEOTIDE SEQUENCE</scope>
    <source>
        <strain evidence="3">ChiBcec16-1751</strain>
    </source>
</reference>